<keyword evidence="9" id="KW-1185">Reference proteome</keyword>
<name>F0RTQ7_SPHGB</name>
<dbReference type="KEGG" id="sbu:SpiBuddy_1974"/>
<dbReference type="Proteomes" id="UP000008466">
    <property type="component" value="Chromosome"/>
</dbReference>
<comment type="catalytic activity">
    <reaction evidence="6">
        <text>P(1),P(4)-bis(5'-adenosyl) tetraphosphate + H2O = 2 ADP + 2 H(+)</text>
        <dbReference type="Rhea" id="RHEA:24252"/>
        <dbReference type="ChEBI" id="CHEBI:15377"/>
        <dbReference type="ChEBI" id="CHEBI:15378"/>
        <dbReference type="ChEBI" id="CHEBI:58141"/>
        <dbReference type="ChEBI" id="CHEBI:456216"/>
        <dbReference type="EC" id="3.6.1.41"/>
    </reaction>
</comment>
<keyword evidence="3" id="KW-0547">Nucleotide-binding</keyword>
<dbReference type="SUPFAM" id="SSF109604">
    <property type="entry name" value="HD-domain/PDEase-like"/>
    <property type="match status" value="1"/>
</dbReference>
<evidence type="ECO:0000313" key="8">
    <source>
        <dbReference type="EMBL" id="ADY13797.1"/>
    </source>
</evidence>
<dbReference type="STRING" id="158189.SpiBuddy_1974"/>
<dbReference type="AlphaFoldDB" id="F0RTQ7"/>
<feature type="domain" description="HD/PDEase" evidence="7">
    <location>
        <begin position="18"/>
        <end position="146"/>
    </location>
</feature>
<keyword evidence="5" id="KW-0408">Iron</keyword>
<reference evidence="9" key="1">
    <citation type="submission" date="2011-02" db="EMBL/GenBank/DDBJ databases">
        <title>Complete sequence of Spirochaeta sp. Buddy.</title>
        <authorList>
            <person name="Lucas S."/>
            <person name="Copeland A."/>
            <person name="Lapidus A."/>
            <person name="Cheng J.-F."/>
            <person name="Goodwin L."/>
            <person name="Pitluck S."/>
            <person name="Zeytun A."/>
            <person name="Detter J.C."/>
            <person name="Han C."/>
            <person name="Tapia R."/>
            <person name="Land M."/>
            <person name="Hauser L."/>
            <person name="Kyrpides N."/>
            <person name="Ivanova N."/>
            <person name="Mikhailova N."/>
            <person name="Pagani I."/>
            <person name="Ritalahti K.M."/>
            <person name="Loeffler F.E."/>
            <person name="Woyke T."/>
        </authorList>
    </citation>
    <scope>NUCLEOTIDE SEQUENCE [LARGE SCALE GENOMIC DNA]</scope>
    <source>
        <strain evidence="9">ATCC BAA-1886 / DSM 22777 / Buddy</strain>
    </source>
</reference>
<evidence type="ECO:0000259" key="7">
    <source>
        <dbReference type="SMART" id="SM00471"/>
    </source>
</evidence>
<evidence type="ECO:0000256" key="5">
    <source>
        <dbReference type="ARBA" id="ARBA00023004"/>
    </source>
</evidence>
<accession>F0RTQ7</accession>
<sequence>MYENIDCTVLEQELKESLSEKRYRHSKAVAQTCLLLNDRYELHLDTTELCSCALMHDMVREWSREQLVDYALAHHLKLSSEEREYPVLLHAPVGASLLSARGFSEQVCTAVRYHTVGSIHMGKMGLLLYIADYLEPNRMHLCDQDRELLLALPKPEDLCLAVLKQERAYLVAKGKQISFSGEELYQFLCSGGTF</sequence>
<organism evidence="8 9">
    <name type="scientific">Sphaerochaeta globosa (strain ATCC BAA-1886 / DSM 22777 / Buddy)</name>
    <name type="common">Spirochaeta sp. (strain Buddy)</name>
    <dbReference type="NCBI Taxonomy" id="158189"/>
    <lineage>
        <taxon>Bacteria</taxon>
        <taxon>Pseudomonadati</taxon>
        <taxon>Spirochaetota</taxon>
        <taxon>Spirochaetia</taxon>
        <taxon>Spirochaetales</taxon>
        <taxon>Sphaerochaetaceae</taxon>
        <taxon>Sphaerochaeta</taxon>
    </lineage>
</organism>
<dbReference type="SMART" id="SM00471">
    <property type="entry name" value="HDc"/>
    <property type="match status" value="1"/>
</dbReference>
<dbReference type="Gene3D" id="1.10.3210.10">
    <property type="entry name" value="Hypothetical protein af1432"/>
    <property type="match status" value="1"/>
</dbReference>
<dbReference type="GO" id="GO:0046872">
    <property type="term" value="F:metal ion binding"/>
    <property type="evidence" value="ECO:0007669"/>
    <property type="project" value="UniProtKB-KW"/>
</dbReference>
<dbReference type="OrthoDB" id="5295945at2"/>
<dbReference type="PANTHER" id="PTHR35795:SF1">
    <property type="entry name" value="BIS(5'-NUCLEOSYL)-TETRAPHOSPHATASE, SYMMETRICAL"/>
    <property type="match status" value="1"/>
</dbReference>
<dbReference type="InterPro" id="IPR006674">
    <property type="entry name" value="HD_domain"/>
</dbReference>
<keyword evidence="2" id="KW-0479">Metal-binding</keyword>
<dbReference type="RefSeq" id="WP_013607646.1">
    <property type="nucleotide sequence ID" value="NC_015152.1"/>
</dbReference>
<dbReference type="eggNOG" id="COG1713">
    <property type="taxonomic scope" value="Bacteria"/>
</dbReference>
<dbReference type="NCBIfam" id="TIGR00488">
    <property type="entry name" value="bis(5'-nucleosyl)-tetraphosphatase (symmetrical) YqeK"/>
    <property type="match status" value="1"/>
</dbReference>
<evidence type="ECO:0000256" key="1">
    <source>
        <dbReference type="ARBA" id="ARBA00012506"/>
    </source>
</evidence>
<dbReference type="EMBL" id="CP002541">
    <property type="protein sequence ID" value="ADY13797.1"/>
    <property type="molecule type" value="Genomic_DNA"/>
</dbReference>
<dbReference type="GO" id="GO:0000166">
    <property type="term" value="F:nucleotide binding"/>
    <property type="evidence" value="ECO:0007669"/>
    <property type="project" value="UniProtKB-KW"/>
</dbReference>
<evidence type="ECO:0000256" key="3">
    <source>
        <dbReference type="ARBA" id="ARBA00022741"/>
    </source>
</evidence>
<proteinExistence type="predicted"/>
<gene>
    <name evidence="8" type="ordered locus">SpiBuddy_1974</name>
</gene>
<dbReference type="InterPro" id="IPR051094">
    <property type="entry name" value="Diverse_Catalytic_Enzymes"/>
</dbReference>
<evidence type="ECO:0000256" key="4">
    <source>
        <dbReference type="ARBA" id="ARBA00022801"/>
    </source>
</evidence>
<evidence type="ECO:0000256" key="2">
    <source>
        <dbReference type="ARBA" id="ARBA00022723"/>
    </source>
</evidence>
<dbReference type="InterPro" id="IPR003607">
    <property type="entry name" value="HD/PDEase_dom"/>
</dbReference>
<dbReference type="HOGENOM" id="CLU_089580_1_2_12"/>
<evidence type="ECO:0000313" key="9">
    <source>
        <dbReference type="Proteomes" id="UP000008466"/>
    </source>
</evidence>
<evidence type="ECO:0000256" key="6">
    <source>
        <dbReference type="ARBA" id="ARBA00049417"/>
    </source>
</evidence>
<keyword evidence="4 8" id="KW-0378">Hydrolase</keyword>
<dbReference type="Pfam" id="PF01966">
    <property type="entry name" value="HD"/>
    <property type="match status" value="1"/>
</dbReference>
<dbReference type="EC" id="3.6.1.41" evidence="1"/>
<protein>
    <recommendedName>
        <fullName evidence="1">bis(5'-nucleosyl)-tetraphosphatase (symmetrical)</fullName>
        <ecNumber evidence="1">3.6.1.41</ecNumber>
    </recommendedName>
</protein>
<dbReference type="PANTHER" id="PTHR35795">
    <property type="entry name" value="SLR1885 PROTEIN"/>
    <property type="match status" value="1"/>
</dbReference>
<dbReference type="InterPro" id="IPR005249">
    <property type="entry name" value="YqeK"/>
</dbReference>
<dbReference type="GO" id="GO:0008803">
    <property type="term" value="F:bis(5'-nucleosyl)-tetraphosphatase (symmetrical) activity"/>
    <property type="evidence" value="ECO:0007669"/>
    <property type="project" value="UniProtKB-EC"/>
</dbReference>